<reference evidence="1" key="1">
    <citation type="submission" date="2021-01" db="EMBL/GenBank/DDBJ databases">
        <authorList>
            <person name="Zhong Y.L."/>
        </authorList>
    </citation>
    <scope>NUCLEOTIDE SEQUENCE</scope>
    <source>
        <strain evidence="1">KCTC 23302</strain>
    </source>
</reference>
<dbReference type="RefSeq" id="WP_201919228.1">
    <property type="nucleotide sequence ID" value="NZ_BAABAX010000005.1"/>
</dbReference>
<dbReference type="Pfam" id="PF06841">
    <property type="entry name" value="Phage_T4_gp19"/>
    <property type="match status" value="1"/>
</dbReference>
<dbReference type="InterPro" id="IPR011747">
    <property type="entry name" value="CHP02241"/>
</dbReference>
<dbReference type="InterPro" id="IPR010667">
    <property type="entry name" value="Phage_T4_Gp19"/>
</dbReference>
<keyword evidence="2" id="KW-1185">Reference proteome</keyword>
<dbReference type="EMBL" id="JAERQJ010000003">
    <property type="protein sequence ID" value="MBL0683849.1"/>
    <property type="molecule type" value="Genomic_DNA"/>
</dbReference>
<evidence type="ECO:0000313" key="1">
    <source>
        <dbReference type="EMBL" id="MBL0683849.1"/>
    </source>
</evidence>
<dbReference type="GO" id="GO:0005198">
    <property type="term" value="F:structural molecule activity"/>
    <property type="evidence" value="ECO:0007669"/>
    <property type="project" value="InterPro"/>
</dbReference>
<protein>
    <submittedName>
        <fullName evidence="1">Phage tail protein</fullName>
    </submittedName>
</protein>
<dbReference type="AlphaFoldDB" id="A0A936ZQJ8"/>
<evidence type="ECO:0000313" key="2">
    <source>
        <dbReference type="Proteomes" id="UP000651057"/>
    </source>
</evidence>
<sequence>MVNTYQIVGFHFRVLFTGLPESNGTDVSFQSVSGLDVQIEKEAMKEGGENRFEHQIPGRSKYTPLTLKRGILKPDDSGLIKWCQQAFQNMIIRPLTNVDVELLNEDHKPLMRWQLSHVWPVSWKVGEFNAERGEVLIETLELNYNYYAVTAP</sequence>
<gene>
    <name evidence="1" type="ORF">JJQ60_10000</name>
</gene>
<dbReference type="PANTHER" id="PTHR38009:SF1">
    <property type="entry name" value="CONSERVED HYPOTHETICAL PHAGE TAIL PROTEIN"/>
    <property type="match status" value="1"/>
</dbReference>
<dbReference type="Proteomes" id="UP000651057">
    <property type="component" value="Unassembled WGS sequence"/>
</dbReference>
<accession>A0A936ZQJ8</accession>
<comment type="caution">
    <text evidence="1">The sequence shown here is derived from an EMBL/GenBank/DDBJ whole genome shotgun (WGS) entry which is preliminary data.</text>
</comment>
<proteinExistence type="predicted"/>
<dbReference type="PANTHER" id="PTHR38009">
    <property type="entry name" value="CONSERVED HYPOTHETICAL PHAGE TAIL PROTEIN"/>
    <property type="match status" value="1"/>
</dbReference>
<dbReference type="NCBIfam" id="TIGR02241">
    <property type="entry name" value="conserved hypothetical phage tail region protein"/>
    <property type="match status" value="1"/>
</dbReference>
<organism evidence="1 2">
    <name type="scientific">Aquimarina mytili</name>
    <dbReference type="NCBI Taxonomy" id="874423"/>
    <lineage>
        <taxon>Bacteria</taxon>
        <taxon>Pseudomonadati</taxon>
        <taxon>Bacteroidota</taxon>
        <taxon>Flavobacteriia</taxon>
        <taxon>Flavobacteriales</taxon>
        <taxon>Flavobacteriaceae</taxon>
        <taxon>Aquimarina</taxon>
    </lineage>
</organism>
<name>A0A936ZQJ8_9FLAO</name>